<dbReference type="EMBL" id="JALBCA010000080">
    <property type="protein sequence ID" value="KAI2384009.1"/>
    <property type="molecule type" value="Genomic_DNA"/>
</dbReference>
<protein>
    <submittedName>
        <fullName evidence="1">Uncharacterized protein</fullName>
    </submittedName>
</protein>
<evidence type="ECO:0000313" key="1">
    <source>
        <dbReference type="EMBL" id="KAI2384009.1"/>
    </source>
</evidence>
<name>A0ACB8USC0_9EURO</name>
<accession>A0ACB8USC0</accession>
<sequence>MSHSASKSWVSAETKEFEKWNKIRDKITHISPHSPFAPRIFADWLAHRVAMKENQLQKVTNKIAKVSERIEAEETLILPVLRGKTLEDRLALVLARETIWRSSLESFPGRDLAPWPSYEEFKHEGDDRNRSGFRRFLPLPRDSSNETVSWKQRKPLNQFFFDRVGIKLKQEHGEGEELEGVDECFGTQLIGAALLLCLVE</sequence>
<organism evidence="1">
    <name type="scientific">Ophidiomyces ophidiicola</name>
    <dbReference type="NCBI Taxonomy" id="1387563"/>
    <lineage>
        <taxon>Eukaryota</taxon>
        <taxon>Fungi</taxon>
        <taxon>Dikarya</taxon>
        <taxon>Ascomycota</taxon>
        <taxon>Pezizomycotina</taxon>
        <taxon>Eurotiomycetes</taxon>
        <taxon>Eurotiomycetidae</taxon>
        <taxon>Onygenales</taxon>
        <taxon>Onygenaceae</taxon>
        <taxon>Ophidiomyces</taxon>
    </lineage>
</organism>
<reference evidence="1" key="1">
    <citation type="journal article" date="2022" name="bioRxiv">
        <title>Population genetic analysis of Ophidiomyces ophidiicola, the causative agent of snake fungal disease, indicates recent introductions to the USA.</title>
        <authorList>
            <person name="Ladner J.T."/>
            <person name="Palmer J.M."/>
            <person name="Ettinger C.L."/>
            <person name="Stajich J.E."/>
            <person name="Farrell T.M."/>
            <person name="Glorioso B.M."/>
            <person name="Lawson B."/>
            <person name="Price S.J."/>
            <person name="Stengle A.G."/>
            <person name="Grear D.A."/>
            <person name="Lorch J.M."/>
        </authorList>
    </citation>
    <scope>NUCLEOTIDE SEQUENCE</scope>
    <source>
        <strain evidence="1">NWHC 24266-5</strain>
    </source>
</reference>
<proteinExistence type="predicted"/>
<gene>
    <name evidence="1" type="ORF">LOY88_004902</name>
</gene>
<comment type="caution">
    <text evidence="1">The sequence shown here is derived from an EMBL/GenBank/DDBJ whole genome shotgun (WGS) entry which is preliminary data.</text>
</comment>